<dbReference type="OMA" id="RKVYGNM"/>
<keyword evidence="5" id="KW-0969">Cilium</keyword>
<dbReference type="STRING" id="857967.G0R0U0"/>
<keyword evidence="3" id="KW-0970">Cilium biogenesis/degradation</keyword>
<accession>G0R0U0</accession>
<evidence type="ECO:0000256" key="4">
    <source>
        <dbReference type="ARBA" id="ARBA00023054"/>
    </source>
</evidence>
<gene>
    <name evidence="9" type="ORF">IMG5_166940</name>
</gene>
<feature type="compositionally biased region" description="Basic and acidic residues" evidence="8">
    <location>
        <begin position="353"/>
        <end position="362"/>
    </location>
</feature>
<dbReference type="AlphaFoldDB" id="G0R0U0"/>
<dbReference type="EMBL" id="GL984204">
    <property type="protein sequence ID" value="EGR28900.1"/>
    <property type="molecule type" value="Genomic_DNA"/>
</dbReference>
<dbReference type="GO" id="GO:0030992">
    <property type="term" value="C:intraciliary transport particle B"/>
    <property type="evidence" value="ECO:0007669"/>
    <property type="project" value="TreeGrafter"/>
</dbReference>
<feature type="compositionally biased region" description="Basic and acidic residues" evidence="8">
    <location>
        <begin position="320"/>
        <end position="329"/>
    </location>
</feature>
<dbReference type="InterPro" id="IPR019366">
    <property type="entry name" value="Clusterin-associated_protein-1"/>
</dbReference>
<feature type="compositionally biased region" description="Polar residues" evidence="8">
    <location>
        <begin position="330"/>
        <end position="343"/>
    </location>
</feature>
<proteinExistence type="inferred from homology"/>
<evidence type="ECO:0000313" key="9">
    <source>
        <dbReference type="EMBL" id="EGR28900.1"/>
    </source>
</evidence>
<evidence type="ECO:0000256" key="8">
    <source>
        <dbReference type="SAM" id="MobiDB-lite"/>
    </source>
</evidence>
<protein>
    <recommendedName>
        <fullName evidence="11">Clusterin-associated protein 1</fullName>
    </recommendedName>
</protein>
<evidence type="ECO:0000313" key="10">
    <source>
        <dbReference type="Proteomes" id="UP000008983"/>
    </source>
</evidence>
<evidence type="ECO:0000256" key="6">
    <source>
        <dbReference type="ARBA" id="ARBA00023273"/>
    </source>
</evidence>
<evidence type="ECO:0008006" key="11">
    <source>
        <dbReference type="Google" id="ProtNLM"/>
    </source>
</evidence>
<keyword evidence="6" id="KW-0966">Cell projection</keyword>
<dbReference type="Pfam" id="PF10234">
    <property type="entry name" value="Cluap1"/>
    <property type="match status" value="1"/>
</dbReference>
<evidence type="ECO:0000256" key="1">
    <source>
        <dbReference type="ARBA" id="ARBA00004138"/>
    </source>
</evidence>
<evidence type="ECO:0000256" key="5">
    <source>
        <dbReference type="ARBA" id="ARBA00023069"/>
    </source>
</evidence>
<dbReference type="PANTHER" id="PTHR21547">
    <property type="entry name" value="CLUSTERIN ASSOCIATED PROTEIN 1"/>
    <property type="match status" value="1"/>
</dbReference>
<evidence type="ECO:0000256" key="3">
    <source>
        <dbReference type="ARBA" id="ARBA00022794"/>
    </source>
</evidence>
<dbReference type="GO" id="GO:0005929">
    <property type="term" value="C:cilium"/>
    <property type="evidence" value="ECO:0007669"/>
    <property type="project" value="UniProtKB-SubCell"/>
</dbReference>
<dbReference type="eggNOG" id="KOG3647">
    <property type="taxonomic scope" value="Eukaryota"/>
</dbReference>
<feature type="region of interest" description="Disordered" evidence="8">
    <location>
        <begin position="307"/>
        <end position="390"/>
    </location>
</feature>
<dbReference type="Proteomes" id="UP000008983">
    <property type="component" value="Unassembled WGS sequence"/>
</dbReference>
<dbReference type="GO" id="GO:0060271">
    <property type="term" value="P:cilium assembly"/>
    <property type="evidence" value="ECO:0007669"/>
    <property type="project" value="TreeGrafter"/>
</dbReference>
<dbReference type="RefSeq" id="XP_004030136.1">
    <property type="nucleotide sequence ID" value="XM_004030088.1"/>
</dbReference>
<comment type="similarity">
    <text evidence="2">Belongs to the CLUAP1 family.</text>
</comment>
<evidence type="ECO:0000256" key="7">
    <source>
        <dbReference type="SAM" id="Coils"/>
    </source>
</evidence>
<name>G0R0U0_ICHMU</name>
<organism evidence="9 10">
    <name type="scientific">Ichthyophthirius multifiliis</name>
    <name type="common">White spot disease agent</name>
    <name type="synonym">Ich</name>
    <dbReference type="NCBI Taxonomy" id="5932"/>
    <lineage>
        <taxon>Eukaryota</taxon>
        <taxon>Sar</taxon>
        <taxon>Alveolata</taxon>
        <taxon>Ciliophora</taxon>
        <taxon>Intramacronucleata</taxon>
        <taxon>Oligohymenophorea</taxon>
        <taxon>Hymenostomatida</taxon>
        <taxon>Ophryoglenina</taxon>
        <taxon>Ichthyophthirius</taxon>
    </lineage>
</organism>
<keyword evidence="4 7" id="KW-0175">Coiled coil</keyword>
<feature type="compositionally biased region" description="Acidic residues" evidence="8">
    <location>
        <begin position="363"/>
        <end position="390"/>
    </location>
</feature>
<sequence length="390" mass="46107">MSYRELRNFCEIMRGLGYSRLISMENFRKPNFELIADILYWLATRFDPQADIPEDIQEERQRVEFIKQIAMLFATKTRIKLNTRKLYQADGYAVQEILKVASVLYKAYNSSPAEDEEVQAFTLPSKLSNVKLHKQVANDITDTAQKLFDLLNKEETLRSHRDKALGFLDSISRNLESNNEQAHIEKCVRQLIEQQDSGIVDMQNYVNNLQKEQKTLEEKIKKVTFELDKSSKQLQILQRMKPAYMEEYTRLEVELEKLYQIYIEKFRNLDYLEHQLDVYNQIELKNFKHSQEKRKKIREKLIEEEKKRMKGDEEFAEGSLDNKGDKNSSREVSPNPQSKQINQMKFKGTIQHTVKEEENSHEGEEDDEDVDLEDSNEQMQEDEGSDDEDF</sequence>
<dbReference type="PANTHER" id="PTHR21547:SF0">
    <property type="entry name" value="CLUSTERIN-ASSOCIATED PROTEIN 1"/>
    <property type="match status" value="1"/>
</dbReference>
<dbReference type="InParanoid" id="G0R0U0"/>
<dbReference type="GO" id="GO:0005815">
    <property type="term" value="C:microtubule organizing center"/>
    <property type="evidence" value="ECO:0007669"/>
    <property type="project" value="TreeGrafter"/>
</dbReference>
<feature type="coiled-coil region" evidence="7">
    <location>
        <begin position="199"/>
        <end position="226"/>
    </location>
</feature>
<dbReference type="OrthoDB" id="438545at2759"/>
<dbReference type="GeneID" id="14904988"/>
<keyword evidence="10" id="KW-1185">Reference proteome</keyword>
<evidence type="ECO:0000256" key="2">
    <source>
        <dbReference type="ARBA" id="ARBA00008340"/>
    </source>
</evidence>
<reference evidence="9 10" key="1">
    <citation type="submission" date="2011-07" db="EMBL/GenBank/DDBJ databases">
        <authorList>
            <person name="Coyne R."/>
            <person name="Brami D."/>
            <person name="Johnson J."/>
            <person name="Hostetler J."/>
            <person name="Hannick L."/>
            <person name="Clark T."/>
            <person name="Cassidy-Hanley D."/>
            <person name="Inman J."/>
        </authorList>
    </citation>
    <scope>NUCLEOTIDE SEQUENCE [LARGE SCALE GENOMIC DNA]</scope>
    <source>
        <strain evidence="9 10">G5</strain>
    </source>
</reference>
<comment type="subcellular location">
    <subcellularLocation>
        <location evidence="1">Cell projection</location>
        <location evidence="1">Cilium</location>
    </subcellularLocation>
</comment>